<dbReference type="InterPro" id="IPR036866">
    <property type="entry name" value="RibonucZ/Hydroxyglut_hydro"/>
</dbReference>
<dbReference type="GO" id="GO:0009236">
    <property type="term" value="P:cobalamin biosynthetic process"/>
    <property type="evidence" value="ECO:0007669"/>
    <property type="project" value="UniProtKB-UniPathway"/>
</dbReference>
<comment type="pathway">
    <text evidence="6">Cofactor biosynthesis; adenosylcobalamin biosynthesis; adenosylcobalamin from cob(II)yrinate a,c-diamide: step 5/7.</text>
</comment>
<comment type="catalytic activity">
    <reaction evidence="2">
        <text>adenosylcob(III)inamide phosphate + GTP + H(+) = adenosylcob(III)inamide-GDP + diphosphate</text>
        <dbReference type="Rhea" id="RHEA:22712"/>
        <dbReference type="ChEBI" id="CHEBI:15378"/>
        <dbReference type="ChEBI" id="CHEBI:33019"/>
        <dbReference type="ChEBI" id="CHEBI:37565"/>
        <dbReference type="ChEBI" id="CHEBI:58502"/>
        <dbReference type="ChEBI" id="CHEBI:60487"/>
        <dbReference type="EC" id="2.7.7.62"/>
    </reaction>
</comment>
<evidence type="ECO:0000256" key="15">
    <source>
        <dbReference type="ARBA" id="ARBA00023134"/>
    </source>
</evidence>
<dbReference type="GO" id="GO:0005525">
    <property type="term" value="F:GTP binding"/>
    <property type="evidence" value="ECO:0007669"/>
    <property type="project" value="UniProtKB-KW"/>
</dbReference>
<evidence type="ECO:0000256" key="5">
    <source>
        <dbReference type="ARBA" id="ARBA00004692"/>
    </source>
</evidence>
<comment type="catalytic activity">
    <reaction evidence="3">
        <text>adenosylcob(III)inamide + GTP = adenosylcob(III)inamide phosphate + GDP + H(+)</text>
        <dbReference type="Rhea" id="RHEA:15765"/>
        <dbReference type="ChEBI" id="CHEBI:2480"/>
        <dbReference type="ChEBI" id="CHEBI:15378"/>
        <dbReference type="ChEBI" id="CHEBI:37565"/>
        <dbReference type="ChEBI" id="CHEBI:58189"/>
        <dbReference type="ChEBI" id="CHEBI:58502"/>
        <dbReference type="EC" id="2.7.1.156"/>
    </reaction>
</comment>
<comment type="similarity">
    <text evidence="7">Belongs to the CobU/CobP family.</text>
</comment>
<keyword evidence="10" id="KW-0169">Cobalamin biosynthesis</keyword>
<dbReference type="EC" id="2.7.1.156" evidence="8"/>
<evidence type="ECO:0000256" key="12">
    <source>
        <dbReference type="ARBA" id="ARBA00022741"/>
    </source>
</evidence>
<keyword evidence="11 19" id="KW-0808">Transferase</keyword>
<evidence type="ECO:0000256" key="4">
    <source>
        <dbReference type="ARBA" id="ARBA00003889"/>
    </source>
</evidence>
<dbReference type="PANTHER" id="PTHR34848:SF1">
    <property type="entry name" value="BIFUNCTIONAL ADENOSYLCOBALAMIN BIOSYNTHESIS PROTEIN COBU"/>
    <property type="match status" value="1"/>
</dbReference>
<dbReference type="GO" id="GO:0043752">
    <property type="term" value="F:adenosylcobinamide kinase activity"/>
    <property type="evidence" value="ECO:0007669"/>
    <property type="project" value="UniProtKB-EC"/>
</dbReference>
<dbReference type="Gene3D" id="3.40.50.300">
    <property type="entry name" value="P-loop containing nucleotide triphosphate hydrolases"/>
    <property type="match status" value="1"/>
</dbReference>
<gene>
    <name evidence="19" type="ORF">SAMN05421803_11741</name>
</gene>
<keyword evidence="15" id="KW-0342">GTP-binding</keyword>
<evidence type="ECO:0000313" key="20">
    <source>
        <dbReference type="Proteomes" id="UP000184452"/>
    </source>
</evidence>
<proteinExistence type="inferred from homology"/>
<evidence type="ECO:0000256" key="13">
    <source>
        <dbReference type="ARBA" id="ARBA00022777"/>
    </source>
</evidence>
<comment type="pathway">
    <text evidence="5">Cofactor biosynthesis; adenosylcobalamin biosynthesis; adenosylcobalamin from cob(II)yrinate a,c-diamide: step 6/7.</text>
</comment>
<comment type="catalytic activity">
    <reaction evidence="1">
        <text>adenosylcob(III)inamide + ATP = adenosylcob(III)inamide phosphate + ADP + H(+)</text>
        <dbReference type="Rhea" id="RHEA:15769"/>
        <dbReference type="ChEBI" id="CHEBI:2480"/>
        <dbReference type="ChEBI" id="CHEBI:15378"/>
        <dbReference type="ChEBI" id="CHEBI:30616"/>
        <dbReference type="ChEBI" id="CHEBI:58502"/>
        <dbReference type="ChEBI" id="CHEBI:456216"/>
        <dbReference type="EC" id="2.7.1.156"/>
    </reaction>
</comment>
<keyword evidence="19" id="KW-0548">Nucleotidyltransferase</keyword>
<evidence type="ECO:0000256" key="3">
    <source>
        <dbReference type="ARBA" id="ARBA00001522"/>
    </source>
</evidence>
<dbReference type="GO" id="GO:0008820">
    <property type="term" value="F:cobinamide phosphate guanylyltransferase activity"/>
    <property type="evidence" value="ECO:0007669"/>
    <property type="project" value="UniProtKB-EC"/>
</dbReference>
<keyword evidence="20" id="KW-1185">Reference proteome</keyword>
<dbReference type="SUPFAM" id="SSF52540">
    <property type="entry name" value="P-loop containing nucleoside triphosphate hydrolases"/>
    <property type="match status" value="1"/>
</dbReference>
<dbReference type="InterPro" id="IPR003203">
    <property type="entry name" value="CobU/CobP"/>
</dbReference>
<dbReference type="PANTHER" id="PTHR34848">
    <property type="match status" value="1"/>
</dbReference>
<evidence type="ECO:0000256" key="1">
    <source>
        <dbReference type="ARBA" id="ARBA00000312"/>
    </source>
</evidence>
<sequence length="365" mass="39308">MRIRFTGTAGHAGWPAPQCTCASCNQAQADRRLPLRVTVDDRFRLRESGAAGPVPQGYTVTPTPDGVRVEGPDGGRLLYARSGPAAPPDAHAVEAAVPDSGFASAPPQQVDMVIVDAARRPETIGELRRSGVIGVTTAVVAVGGDHSVRSPREFARRARLWGAFAPGDGHAMSCPPSVWPPSRPRGPHRVLVTGGARSGKSAEAELRLLAEPRVSYVATGEPADADRDPEWARRVALHTARRPRWWETEETRDLSSLLRRAGGAVLIDCLGTWLTAAMDRHGLWDEEPAPGAEKRVEAEVRDLLEAWRTTRAYVVAVTNEVGSGVVPATRSGRLFRDHLGRLNQWAAAESEEVVLVTAGRVLELP</sequence>
<evidence type="ECO:0000256" key="16">
    <source>
        <dbReference type="ARBA" id="ARBA00029570"/>
    </source>
</evidence>
<keyword evidence="13 19" id="KW-0418">Kinase</keyword>
<dbReference type="AlphaFoldDB" id="A0A1M6RBY0"/>
<feature type="region of interest" description="Disordered" evidence="18">
    <location>
        <begin position="47"/>
        <end position="68"/>
    </location>
</feature>
<protein>
    <recommendedName>
        <fullName evidence="16">Adenosylcobinamide kinase</fullName>
        <ecNumber evidence="8">2.7.1.156</ecNumber>
        <ecNumber evidence="9">2.7.7.62</ecNumber>
    </recommendedName>
    <alternativeName>
        <fullName evidence="17">Adenosylcobinamide-phosphate guanylyltransferase</fullName>
    </alternativeName>
</protein>
<organism evidence="19 20">
    <name type="scientific">Nocardiopsis flavescens</name>
    <dbReference type="NCBI Taxonomy" id="758803"/>
    <lineage>
        <taxon>Bacteria</taxon>
        <taxon>Bacillati</taxon>
        <taxon>Actinomycetota</taxon>
        <taxon>Actinomycetes</taxon>
        <taxon>Streptosporangiales</taxon>
        <taxon>Nocardiopsidaceae</taxon>
        <taxon>Nocardiopsis</taxon>
    </lineage>
</organism>
<dbReference type="CDD" id="cd00544">
    <property type="entry name" value="CobU"/>
    <property type="match status" value="1"/>
</dbReference>
<evidence type="ECO:0000256" key="6">
    <source>
        <dbReference type="ARBA" id="ARBA00005159"/>
    </source>
</evidence>
<evidence type="ECO:0000256" key="17">
    <source>
        <dbReference type="ARBA" id="ARBA00030571"/>
    </source>
</evidence>
<comment type="function">
    <text evidence="4">Catalyzes ATP-dependent phosphorylation of adenosylcobinamide and addition of GMP to adenosylcobinamide phosphate.</text>
</comment>
<dbReference type="STRING" id="758803.SAMN05421803_11741"/>
<keyword evidence="12" id="KW-0547">Nucleotide-binding</keyword>
<dbReference type="EC" id="2.7.7.62" evidence="9"/>
<evidence type="ECO:0000256" key="7">
    <source>
        <dbReference type="ARBA" id="ARBA00007490"/>
    </source>
</evidence>
<dbReference type="UniPathway" id="UPA00148">
    <property type="reaction ID" value="UER00236"/>
</dbReference>
<evidence type="ECO:0000256" key="18">
    <source>
        <dbReference type="SAM" id="MobiDB-lite"/>
    </source>
</evidence>
<evidence type="ECO:0000313" key="19">
    <source>
        <dbReference type="EMBL" id="SHK29961.1"/>
    </source>
</evidence>
<dbReference type="Proteomes" id="UP000184452">
    <property type="component" value="Unassembled WGS sequence"/>
</dbReference>
<name>A0A1M6RBY0_9ACTN</name>
<dbReference type="EMBL" id="FQZK01000017">
    <property type="protein sequence ID" value="SHK29961.1"/>
    <property type="molecule type" value="Genomic_DNA"/>
</dbReference>
<dbReference type="Gene3D" id="3.60.15.10">
    <property type="entry name" value="Ribonuclease Z/Hydroxyacylglutathione hydrolase-like"/>
    <property type="match status" value="1"/>
</dbReference>
<evidence type="ECO:0000256" key="10">
    <source>
        <dbReference type="ARBA" id="ARBA00022573"/>
    </source>
</evidence>
<reference evidence="19 20" key="1">
    <citation type="submission" date="2016-11" db="EMBL/GenBank/DDBJ databases">
        <authorList>
            <person name="Jaros S."/>
            <person name="Januszkiewicz K."/>
            <person name="Wedrychowicz H."/>
        </authorList>
    </citation>
    <scope>NUCLEOTIDE SEQUENCE [LARGE SCALE GENOMIC DNA]</scope>
    <source>
        <strain evidence="19 20">CGMCC 4.5723</strain>
    </source>
</reference>
<evidence type="ECO:0000256" key="8">
    <source>
        <dbReference type="ARBA" id="ARBA00012016"/>
    </source>
</evidence>
<accession>A0A1M6RBY0</accession>
<evidence type="ECO:0000256" key="14">
    <source>
        <dbReference type="ARBA" id="ARBA00022840"/>
    </source>
</evidence>
<dbReference type="InterPro" id="IPR027417">
    <property type="entry name" value="P-loop_NTPase"/>
</dbReference>
<evidence type="ECO:0000256" key="9">
    <source>
        <dbReference type="ARBA" id="ARBA00012523"/>
    </source>
</evidence>
<dbReference type="Pfam" id="PF02283">
    <property type="entry name" value="CobU"/>
    <property type="match status" value="1"/>
</dbReference>
<evidence type="ECO:0000256" key="11">
    <source>
        <dbReference type="ARBA" id="ARBA00022679"/>
    </source>
</evidence>
<dbReference type="GO" id="GO:0005524">
    <property type="term" value="F:ATP binding"/>
    <property type="evidence" value="ECO:0007669"/>
    <property type="project" value="UniProtKB-KW"/>
</dbReference>
<evidence type="ECO:0000256" key="2">
    <source>
        <dbReference type="ARBA" id="ARBA00000711"/>
    </source>
</evidence>
<keyword evidence="14" id="KW-0067">ATP-binding</keyword>